<reference evidence="1" key="1">
    <citation type="journal article" date="2015" name="Nature">
        <title>Complex archaea that bridge the gap between prokaryotes and eukaryotes.</title>
        <authorList>
            <person name="Spang A."/>
            <person name="Saw J.H."/>
            <person name="Jorgensen S.L."/>
            <person name="Zaremba-Niedzwiedzka K."/>
            <person name="Martijn J."/>
            <person name="Lind A.E."/>
            <person name="van Eijk R."/>
            <person name="Schleper C."/>
            <person name="Guy L."/>
            <person name="Ettema T.J."/>
        </authorList>
    </citation>
    <scope>NUCLEOTIDE SEQUENCE</scope>
</reference>
<protein>
    <submittedName>
        <fullName evidence="1">Uncharacterized protein</fullName>
    </submittedName>
</protein>
<gene>
    <name evidence="1" type="ORF">LCGC14_2703870</name>
</gene>
<dbReference type="EMBL" id="LAZR01048252">
    <property type="protein sequence ID" value="KKK92346.1"/>
    <property type="molecule type" value="Genomic_DNA"/>
</dbReference>
<comment type="caution">
    <text evidence="1">The sequence shown here is derived from an EMBL/GenBank/DDBJ whole genome shotgun (WGS) entry which is preliminary data.</text>
</comment>
<sequence>MLMVQDREIEQLDFLAQVFKGFEESSLYEDYKDVMKFSDEEYAAAIAVLTQIVKGGKANYGKDV</sequence>
<dbReference type="AlphaFoldDB" id="A0A0F9C6T1"/>
<proteinExistence type="predicted"/>
<accession>A0A0F9C6T1</accession>
<name>A0A0F9C6T1_9ZZZZ</name>
<organism evidence="1">
    <name type="scientific">marine sediment metagenome</name>
    <dbReference type="NCBI Taxonomy" id="412755"/>
    <lineage>
        <taxon>unclassified sequences</taxon>
        <taxon>metagenomes</taxon>
        <taxon>ecological metagenomes</taxon>
    </lineage>
</organism>
<evidence type="ECO:0000313" key="1">
    <source>
        <dbReference type="EMBL" id="KKK92346.1"/>
    </source>
</evidence>